<evidence type="ECO:0000256" key="1">
    <source>
        <dbReference type="SAM" id="Coils"/>
    </source>
</evidence>
<sequence>MSDITELERRITAALDRIGAGLDGLEAPAPLGPDPAELQNSLDIAAARVEELEKELSDLKAASADMDALEQALSDEKLANAQLEERMKSVRDTADRHASAMDIQALEQQKTTAKLDTDLQRLRRAAEDLRASNLSLRSAMEEGLSEPHLINKAMLAELETLRATRAVEMAQADAVLAALDPLVKRAAQDAAKAGEEEGTHA</sequence>
<evidence type="ECO:0008006" key="4">
    <source>
        <dbReference type="Google" id="ProtNLM"/>
    </source>
</evidence>
<evidence type="ECO:0000313" key="3">
    <source>
        <dbReference type="Proteomes" id="UP000184514"/>
    </source>
</evidence>
<dbReference type="Proteomes" id="UP000184514">
    <property type="component" value="Unassembled WGS sequence"/>
</dbReference>
<evidence type="ECO:0000313" key="2">
    <source>
        <dbReference type="EMBL" id="OJI94090.1"/>
    </source>
</evidence>
<organism evidence="2 3">
    <name type="scientific">Planktotalea frisia</name>
    <dbReference type="NCBI Taxonomy" id="696762"/>
    <lineage>
        <taxon>Bacteria</taxon>
        <taxon>Pseudomonadati</taxon>
        <taxon>Pseudomonadota</taxon>
        <taxon>Alphaproteobacteria</taxon>
        <taxon>Rhodobacterales</taxon>
        <taxon>Paracoccaceae</taxon>
        <taxon>Planktotalea</taxon>
    </lineage>
</organism>
<protein>
    <recommendedName>
        <fullName evidence="4">Chromosome partition protein Smc</fullName>
    </recommendedName>
</protein>
<feature type="coiled-coil region" evidence="1">
    <location>
        <begin position="42"/>
        <end position="139"/>
    </location>
</feature>
<keyword evidence="1" id="KW-0175">Coiled coil</keyword>
<reference evidence="2 3" key="1">
    <citation type="submission" date="2016-10" db="EMBL/GenBank/DDBJ databases">
        <title>Genome sequence of Planktotalea frisia SH6-1.</title>
        <authorList>
            <person name="Poehlein A."/>
            <person name="Bakenhus I."/>
            <person name="Voget S."/>
            <person name="Brinkhoff T."/>
            <person name="Simon M."/>
        </authorList>
    </citation>
    <scope>NUCLEOTIDE SEQUENCE [LARGE SCALE GENOMIC DNA]</scope>
    <source>
        <strain evidence="2 3">SH6-1</strain>
    </source>
</reference>
<keyword evidence="3" id="KW-1185">Reference proteome</keyword>
<comment type="caution">
    <text evidence="2">The sequence shown here is derived from an EMBL/GenBank/DDBJ whole genome shotgun (WGS) entry which is preliminary data.</text>
</comment>
<dbReference type="OrthoDB" id="7871100at2"/>
<gene>
    <name evidence="2" type="ORF">PFRI_17100</name>
</gene>
<dbReference type="EMBL" id="MLCB01000121">
    <property type="protein sequence ID" value="OJI94090.1"/>
    <property type="molecule type" value="Genomic_DNA"/>
</dbReference>
<accession>A0A1L9NXS8</accession>
<name>A0A1L9NXS8_9RHOB</name>
<dbReference type="STRING" id="696762.PFRI_17100"/>
<proteinExistence type="predicted"/>
<dbReference type="RefSeq" id="WP_072630288.1">
    <property type="nucleotide sequence ID" value="NZ_JABBAN010000133.1"/>
</dbReference>
<dbReference type="AlphaFoldDB" id="A0A1L9NXS8"/>